<keyword evidence="4 7" id="KW-1133">Transmembrane helix</keyword>
<feature type="transmembrane region" description="Helical" evidence="7">
    <location>
        <begin position="426"/>
        <end position="444"/>
    </location>
</feature>
<feature type="transmembrane region" description="Helical" evidence="7">
    <location>
        <begin position="456"/>
        <end position="483"/>
    </location>
</feature>
<evidence type="ECO:0000256" key="2">
    <source>
        <dbReference type="ARBA" id="ARBA00022448"/>
    </source>
</evidence>
<accession>A0ABD3GE06</accession>
<feature type="region of interest" description="Disordered" evidence="6">
    <location>
        <begin position="52"/>
        <end position="73"/>
    </location>
</feature>
<dbReference type="InterPro" id="IPR011547">
    <property type="entry name" value="SLC26A/SulP_dom"/>
</dbReference>
<feature type="transmembrane region" description="Helical" evidence="7">
    <location>
        <begin position="392"/>
        <end position="414"/>
    </location>
</feature>
<gene>
    <name evidence="9" type="ORF">R1sor_026203</name>
</gene>
<feature type="domain" description="STAS" evidence="8">
    <location>
        <begin position="574"/>
        <end position="697"/>
    </location>
</feature>
<dbReference type="Proteomes" id="UP001633002">
    <property type="component" value="Unassembled WGS sequence"/>
</dbReference>
<evidence type="ECO:0000256" key="3">
    <source>
        <dbReference type="ARBA" id="ARBA00022692"/>
    </source>
</evidence>
<reference evidence="9 10" key="1">
    <citation type="submission" date="2024-09" db="EMBL/GenBank/DDBJ databases">
        <title>Chromosome-scale assembly of Riccia sorocarpa.</title>
        <authorList>
            <person name="Paukszto L."/>
        </authorList>
    </citation>
    <scope>NUCLEOTIDE SEQUENCE [LARGE SCALE GENOMIC DNA]</scope>
    <source>
        <strain evidence="9">LP-2024</strain>
        <tissue evidence="9">Aerial parts of the thallus</tissue>
    </source>
</reference>
<dbReference type="Pfam" id="PF01740">
    <property type="entry name" value="STAS"/>
    <property type="match status" value="1"/>
</dbReference>
<feature type="transmembrane region" description="Helical" evidence="7">
    <location>
        <begin position="304"/>
        <end position="326"/>
    </location>
</feature>
<dbReference type="PANTHER" id="PTHR11814">
    <property type="entry name" value="SULFATE TRANSPORTER"/>
    <property type="match status" value="1"/>
</dbReference>
<dbReference type="AlphaFoldDB" id="A0ABD3GE06"/>
<keyword evidence="10" id="KW-1185">Reference proteome</keyword>
<evidence type="ECO:0000256" key="6">
    <source>
        <dbReference type="SAM" id="MobiDB-lite"/>
    </source>
</evidence>
<evidence type="ECO:0000313" key="10">
    <source>
        <dbReference type="Proteomes" id="UP001633002"/>
    </source>
</evidence>
<sequence length="714" mass="78029">MCSCLTVWNLESSDPKYLRSTRSSFEVRSPHFGVATFRLFEMAYEGAESAKARGVRTDESGESGHIPTSGAPPVHDRSLVHAVGVPPHRGALREIKDGIKETFFPDEPLRHLKGHTGGRKWFAGLSYVFPILDWLPKYKLSYLRGDIIAGLTIASLAVPQDLGYAKLAHLPSVYGLYSSFVPPLIYAVLGSSREIAIGPVAVVSLILGTLLQDEINYKKHPQEYLKLAFTATFFAGIVQAGLGLLRLGFVIDFLSHAAIIGFMAGAAFTIALQQLKGLLGITDFTTNTDVVSVMRSVWTNIDEWNWQTIVLGLFFLFFLLACKRISKIRKNLFWVSAIAPLISLIAATLFVFLTRLDKHGVKTAGHIKKGINPSSLHQIYWSGEYLGKGARIGLIAGLIALTEAVAIGRTFAALRDYHIDGNKEMIAIGAMNIAGSFSSCYLATGSFSRSAVNYQAGVRTAVANIVMAIVVLCVLLFVTPAFFYTPSCILAAIIINAVIGLIDIPAAHLVWKTDKLDFLVVAGAFFGVLFVSIEIGLLIAVSISFAKILLHVTRPHTALLGNIPETKVYRNVDQYPEASTEPGILIVRVDAAIYFSNANYIRERIIRYVNEAQDQISLTGGVPLQFVIIEMAPVMSIDTAGIHSLEELSKAFKKRGIQLAISNPGGRVITSLRDGGFVELLGTEWFFLSVSEGVQILSVIVKRKEHDRKDDAKV</sequence>
<keyword evidence="3 7" id="KW-0812">Transmembrane</keyword>
<evidence type="ECO:0000313" key="9">
    <source>
        <dbReference type="EMBL" id="KAL3676255.1"/>
    </source>
</evidence>
<evidence type="ECO:0000256" key="4">
    <source>
        <dbReference type="ARBA" id="ARBA00022989"/>
    </source>
</evidence>
<name>A0ABD3GE06_9MARC</name>
<keyword evidence="2" id="KW-0813">Transport</keyword>
<protein>
    <recommendedName>
        <fullName evidence="8">STAS domain-containing protein</fullName>
    </recommendedName>
</protein>
<evidence type="ECO:0000256" key="7">
    <source>
        <dbReference type="SAM" id="Phobius"/>
    </source>
</evidence>
<feature type="transmembrane region" description="Helical" evidence="7">
    <location>
        <begin position="489"/>
        <end position="511"/>
    </location>
</feature>
<comment type="subcellular location">
    <subcellularLocation>
        <location evidence="1">Membrane</location>
        <topology evidence="1">Multi-pass membrane protein</topology>
    </subcellularLocation>
</comment>
<dbReference type="GO" id="GO:0016020">
    <property type="term" value="C:membrane"/>
    <property type="evidence" value="ECO:0007669"/>
    <property type="project" value="UniProtKB-SubCell"/>
</dbReference>
<feature type="transmembrane region" description="Helical" evidence="7">
    <location>
        <begin position="172"/>
        <end position="189"/>
    </location>
</feature>
<dbReference type="PROSITE" id="PS50801">
    <property type="entry name" value="STAS"/>
    <property type="match status" value="1"/>
</dbReference>
<dbReference type="CDD" id="cd07042">
    <property type="entry name" value="STAS_SulP_like_sulfate_transporter"/>
    <property type="match status" value="1"/>
</dbReference>
<keyword evidence="5 7" id="KW-0472">Membrane</keyword>
<dbReference type="SUPFAM" id="SSF52091">
    <property type="entry name" value="SpoIIaa-like"/>
    <property type="match status" value="1"/>
</dbReference>
<dbReference type="InterPro" id="IPR001902">
    <property type="entry name" value="SLC26A/SulP_fam"/>
</dbReference>
<dbReference type="FunFam" id="3.30.750.24:FF:000002">
    <property type="entry name" value="Sulfate transporter 31"/>
    <property type="match status" value="1"/>
</dbReference>
<feature type="transmembrane region" description="Helical" evidence="7">
    <location>
        <begin position="518"/>
        <end position="545"/>
    </location>
</feature>
<comment type="caution">
    <text evidence="9">The sequence shown here is derived from an EMBL/GenBank/DDBJ whole genome shotgun (WGS) entry which is preliminary data.</text>
</comment>
<feature type="transmembrane region" description="Helical" evidence="7">
    <location>
        <begin position="332"/>
        <end position="353"/>
    </location>
</feature>
<feature type="transmembrane region" description="Helical" evidence="7">
    <location>
        <begin position="253"/>
        <end position="272"/>
    </location>
</feature>
<dbReference type="Gene3D" id="3.30.750.24">
    <property type="entry name" value="STAS domain"/>
    <property type="match status" value="1"/>
</dbReference>
<feature type="transmembrane region" description="Helical" evidence="7">
    <location>
        <begin position="195"/>
        <end position="212"/>
    </location>
</feature>
<evidence type="ECO:0000259" key="8">
    <source>
        <dbReference type="PROSITE" id="PS50801"/>
    </source>
</evidence>
<organism evidence="9 10">
    <name type="scientific">Riccia sorocarpa</name>
    <dbReference type="NCBI Taxonomy" id="122646"/>
    <lineage>
        <taxon>Eukaryota</taxon>
        <taxon>Viridiplantae</taxon>
        <taxon>Streptophyta</taxon>
        <taxon>Embryophyta</taxon>
        <taxon>Marchantiophyta</taxon>
        <taxon>Marchantiopsida</taxon>
        <taxon>Marchantiidae</taxon>
        <taxon>Marchantiales</taxon>
        <taxon>Ricciaceae</taxon>
        <taxon>Riccia</taxon>
    </lineage>
</organism>
<evidence type="ECO:0000256" key="1">
    <source>
        <dbReference type="ARBA" id="ARBA00004141"/>
    </source>
</evidence>
<dbReference type="EMBL" id="JBJQOH010000008">
    <property type="protein sequence ID" value="KAL3676255.1"/>
    <property type="molecule type" value="Genomic_DNA"/>
</dbReference>
<dbReference type="Pfam" id="PF00916">
    <property type="entry name" value="Sulfate_transp"/>
    <property type="match status" value="1"/>
</dbReference>
<dbReference type="NCBIfam" id="TIGR00815">
    <property type="entry name" value="sulP"/>
    <property type="match status" value="1"/>
</dbReference>
<feature type="transmembrane region" description="Helical" evidence="7">
    <location>
        <begin position="224"/>
        <end position="247"/>
    </location>
</feature>
<dbReference type="InterPro" id="IPR036513">
    <property type="entry name" value="STAS_dom_sf"/>
</dbReference>
<dbReference type="InterPro" id="IPR002645">
    <property type="entry name" value="STAS_dom"/>
</dbReference>
<evidence type="ECO:0000256" key="5">
    <source>
        <dbReference type="ARBA" id="ARBA00023136"/>
    </source>
</evidence>
<proteinExistence type="predicted"/>